<protein>
    <submittedName>
        <fullName evidence="7">Zn-dependent alcohol dehydrogenase</fullName>
    </submittedName>
</protein>
<keyword evidence="3" id="KW-0862">Zinc</keyword>
<dbReference type="PANTHER" id="PTHR43401">
    <property type="entry name" value="L-THREONINE 3-DEHYDROGENASE"/>
    <property type="match status" value="1"/>
</dbReference>
<dbReference type="Gene3D" id="3.40.50.720">
    <property type="entry name" value="NAD(P)-binding Rossmann-like Domain"/>
    <property type="match status" value="1"/>
</dbReference>
<dbReference type="AlphaFoldDB" id="A0A255DBV4"/>
<comment type="caution">
    <text evidence="7">The sequence shown here is derived from an EMBL/GenBank/DDBJ whole genome shotgun (WGS) entry which is preliminary data.</text>
</comment>
<evidence type="ECO:0000259" key="6">
    <source>
        <dbReference type="Pfam" id="PF16912"/>
    </source>
</evidence>
<dbReference type="Proteomes" id="UP000216063">
    <property type="component" value="Unassembled WGS sequence"/>
</dbReference>
<organism evidence="7 8">
    <name type="scientific">Mycolicibacterium sphagni</name>
    <dbReference type="NCBI Taxonomy" id="1786"/>
    <lineage>
        <taxon>Bacteria</taxon>
        <taxon>Bacillati</taxon>
        <taxon>Actinomycetota</taxon>
        <taxon>Actinomycetes</taxon>
        <taxon>Mycobacteriales</taxon>
        <taxon>Mycobacteriaceae</taxon>
        <taxon>Mycolicibacterium</taxon>
    </lineage>
</organism>
<dbReference type="OrthoDB" id="9797931at2"/>
<accession>A0A255DBV4</accession>
<evidence type="ECO:0000256" key="4">
    <source>
        <dbReference type="ARBA" id="ARBA00023002"/>
    </source>
</evidence>
<dbReference type="GO" id="GO:0046872">
    <property type="term" value="F:metal ion binding"/>
    <property type="evidence" value="ECO:0007669"/>
    <property type="project" value="UniProtKB-KW"/>
</dbReference>
<keyword evidence="2" id="KW-0479">Metal-binding</keyword>
<evidence type="ECO:0000259" key="5">
    <source>
        <dbReference type="Pfam" id="PF08240"/>
    </source>
</evidence>
<gene>
    <name evidence="7" type="ORF">CG716_21625</name>
</gene>
<sequence>MRAVRSIQGSATVVEVDEPPGDWPILEVGSASICGSDLGMLSFGLPVTIGHEIAGTVDGRTYCVEPTVGCGQCDQCRGGSPQRCRGSAPHGLLGVAFDGGLADRVRVPAQCLVPLPDSLPVTDACLVEPLAVSWHALRKVGAEATDRVLVVGGGSVGLLAVAAARAMGLDVDLQARHPHQIEAAERLGAGTPEGEYDVVIEAVGSDEALADCVRRAAPGGQIAVVGVSHGDRAVPGIPWMLKELTLTASMCYDRGRDDREFIDAAAALAADPEIAATVVTHRFPLSDAAEAFRVAGDRRSGAIKVVLEP</sequence>
<dbReference type="InterPro" id="IPR013154">
    <property type="entry name" value="ADH-like_N"/>
</dbReference>
<comment type="cofactor">
    <cofactor evidence="1">
        <name>Zn(2+)</name>
        <dbReference type="ChEBI" id="CHEBI:29105"/>
    </cofactor>
</comment>
<feature type="domain" description="Alcohol dehydrogenase-like N-terminal" evidence="5">
    <location>
        <begin position="25"/>
        <end position="117"/>
    </location>
</feature>
<dbReference type="InterPro" id="IPR031640">
    <property type="entry name" value="Glu_dehyd_C"/>
</dbReference>
<dbReference type="Pfam" id="PF08240">
    <property type="entry name" value="ADH_N"/>
    <property type="match status" value="1"/>
</dbReference>
<proteinExistence type="predicted"/>
<keyword evidence="8" id="KW-1185">Reference proteome</keyword>
<dbReference type="Gene3D" id="3.90.180.10">
    <property type="entry name" value="Medium-chain alcohol dehydrogenases, catalytic domain"/>
    <property type="match status" value="1"/>
</dbReference>
<dbReference type="InterPro" id="IPR011032">
    <property type="entry name" value="GroES-like_sf"/>
</dbReference>
<evidence type="ECO:0000256" key="2">
    <source>
        <dbReference type="ARBA" id="ARBA00022723"/>
    </source>
</evidence>
<reference evidence="7 8" key="1">
    <citation type="submission" date="2017-07" db="EMBL/GenBank/DDBJ databases">
        <title>The new phylogeny of genus Mycobacterium.</title>
        <authorList>
            <person name="Tortoli E."/>
            <person name="Trovato A."/>
            <person name="Cirillo D.M."/>
        </authorList>
    </citation>
    <scope>NUCLEOTIDE SEQUENCE [LARGE SCALE GENOMIC DNA]</scope>
    <source>
        <strain evidence="7 8">ATCC 33027</strain>
    </source>
</reference>
<dbReference type="SUPFAM" id="SSF51735">
    <property type="entry name" value="NAD(P)-binding Rossmann-fold domains"/>
    <property type="match status" value="1"/>
</dbReference>
<name>A0A255DBV4_9MYCO</name>
<evidence type="ECO:0000313" key="8">
    <source>
        <dbReference type="Proteomes" id="UP000216063"/>
    </source>
</evidence>
<dbReference type="InterPro" id="IPR050129">
    <property type="entry name" value="Zn_alcohol_dh"/>
</dbReference>
<dbReference type="SUPFAM" id="SSF50129">
    <property type="entry name" value="GroES-like"/>
    <property type="match status" value="1"/>
</dbReference>
<dbReference type="GO" id="GO:0016491">
    <property type="term" value="F:oxidoreductase activity"/>
    <property type="evidence" value="ECO:0007669"/>
    <property type="project" value="UniProtKB-KW"/>
</dbReference>
<dbReference type="InterPro" id="IPR036291">
    <property type="entry name" value="NAD(P)-bd_dom_sf"/>
</dbReference>
<evidence type="ECO:0000256" key="3">
    <source>
        <dbReference type="ARBA" id="ARBA00022833"/>
    </source>
</evidence>
<keyword evidence="4" id="KW-0560">Oxidoreductase</keyword>
<evidence type="ECO:0000256" key="1">
    <source>
        <dbReference type="ARBA" id="ARBA00001947"/>
    </source>
</evidence>
<dbReference type="Pfam" id="PF16912">
    <property type="entry name" value="Glu_dehyd_C"/>
    <property type="match status" value="1"/>
</dbReference>
<evidence type="ECO:0000313" key="7">
    <source>
        <dbReference type="EMBL" id="OYN76580.1"/>
    </source>
</evidence>
<dbReference type="EMBL" id="NOZR01000021">
    <property type="protein sequence ID" value="OYN76580.1"/>
    <property type="molecule type" value="Genomic_DNA"/>
</dbReference>
<feature type="domain" description="Glucose dehydrogenase C-terminal" evidence="6">
    <location>
        <begin position="124"/>
        <end position="308"/>
    </location>
</feature>
<dbReference type="PANTHER" id="PTHR43401:SF2">
    <property type="entry name" value="L-THREONINE 3-DEHYDROGENASE"/>
    <property type="match status" value="1"/>
</dbReference>